<protein>
    <submittedName>
        <fullName evidence="2">Uncharacterized protein</fullName>
    </submittedName>
</protein>
<gene>
    <name evidence="2" type="ORF">FLJC2902T_28050</name>
</gene>
<keyword evidence="1" id="KW-1133">Transmembrane helix</keyword>
<keyword evidence="1" id="KW-0812">Transmembrane</keyword>
<dbReference type="STRING" id="1341181.FLJC2902T_28050"/>
<dbReference type="AlphaFoldDB" id="V6SJ92"/>
<organism evidence="2 3">
    <name type="scientific">Flavobacterium limnosediminis JC2902</name>
    <dbReference type="NCBI Taxonomy" id="1341181"/>
    <lineage>
        <taxon>Bacteria</taxon>
        <taxon>Pseudomonadati</taxon>
        <taxon>Bacteroidota</taxon>
        <taxon>Flavobacteriia</taxon>
        <taxon>Flavobacteriales</taxon>
        <taxon>Flavobacteriaceae</taxon>
        <taxon>Flavobacterium</taxon>
    </lineage>
</organism>
<name>V6SJ92_9FLAO</name>
<evidence type="ECO:0000313" key="2">
    <source>
        <dbReference type="EMBL" id="ESU26322.1"/>
    </source>
</evidence>
<dbReference type="eggNOG" id="ENOG5032ZRJ">
    <property type="taxonomic scope" value="Bacteria"/>
</dbReference>
<evidence type="ECO:0000256" key="1">
    <source>
        <dbReference type="SAM" id="Phobius"/>
    </source>
</evidence>
<proteinExistence type="predicted"/>
<dbReference type="Proteomes" id="UP000018004">
    <property type="component" value="Unassembled WGS sequence"/>
</dbReference>
<keyword evidence="3" id="KW-1185">Reference proteome</keyword>
<sequence length="143" mass="16760">MILPNLIKISFQERIMNYLYPMKRAIVIVVFLFVMKPILPVLEYVFNYDYIVKELCENKAKPEMKCNGKCHLVKELAKVSESDNPVSQDKKTSHAEFEILFLEKSVSFEIANLNFPIQKKIKTNYSDLYFYENTIAVFHPPTV</sequence>
<comment type="caution">
    <text evidence="2">The sequence shown here is derived from an EMBL/GenBank/DDBJ whole genome shotgun (WGS) entry which is preliminary data.</text>
</comment>
<feature type="transmembrane region" description="Helical" evidence="1">
    <location>
        <begin position="25"/>
        <end position="46"/>
    </location>
</feature>
<accession>V6SJ92</accession>
<keyword evidence="1" id="KW-0472">Membrane</keyword>
<evidence type="ECO:0000313" key="3">
    <source>
        <dbReference type="Proteomes" id="UP000018004"/>
    </source>
</evidence>
<reference evidence="2 3" key="1">
    <citation type="submission" date="2013-08" db="EMBL/GenBank/DDBJ databases">
        <title>Flavobacterium limnosediminis JC2902 genome sequencing.</title>
        <authorList>
            <person name="Lee K."/>
            <person name="Yi H."/>
            <person name="Park S."/>
            <person name="Chun J."/>
        </authorList>
    </citation>
    <scope>NUCLEOTIDE SEQUENCE [LARGE SCALE GENOMIC DNA]</scope>
    <source>
        <strain evidence="2 3">JC2902</strain>
    </source>
</reference>
<dbReference type="PATRIC" id="fig|1341181.4.peg.2760"/>
<dbReference type="EMBL" id="AVGG01000019">
    <property type="protein sequence ID" value="ESU26322.1"/>
    <property type="molecule type" value="Genomic_DNA"/>
</dbReference>